<gene>
    <name evidence="2" type="ORF">EII35_11425</name>
</gene>
<evidence type="ECO:0000313" key="3">
    <source>
        <dbReference type="Proteomes" id="UP000280935"/>
    </source>
</evidence>
<reference evidence="2 3" key="1">
    <citation type="submission" date="2018-11" db="EMBL/GenBank/DDBJ databases">
        <title>Genomes From Bacteria Associated with the Canine Oral Cavity: a Test Case for Automated Genome-Based Taxonomic Assignment.</title>
        <authorList>
            <person name="Coil D.A."/>
            <person name="Jospin G."/>
            <person name="Darling A.E."/>
            <person name="Wallis C."/>
            <person name="Davis I.J."/>
            <person name="Harris S."/>
            <person name="Eisen J.A."/>
            <person name="Holcombe L.J."/>
            <person name="O'Flynn C."/>
        </authorList>
    </citation>
    <scope>NUCLEOTIDE SEQUENCE [LARGE SCALE GENOMIC DNA]</scope>
    <source>
        <strain evidence="2 3">OH2822_COT-296</strain>
    </source>
</reference>
<feature type="transmembrane region" description="Helical" evidence="1">
    <location>
        <begin position="38"/>
        <end position="58"/>
    </location>
</feature>
<evidence type="ECO:0000256" key="1">
    <source>
        <dbReference type="SAM" id="Phobius"/>
    </source>
</evidence>
<sequence length="169" mass="17597">MSIFLILGILGSLALAVFIILGDFFDAAFHFDGFDSEIFSVSAIAAFVGAFGFGGLAASAFLDTFWVTVPVGLVSGFLAAWGAVGLTRWLKRGESGAIVKNEALVGSEARVVTDIPSSGFGEVRIHGSHDKRAAISPVPIPAGTQVWVSAIISPTAVEVRPVVPELPPQ</sequence>
<dbReference type="Proteomes" id="UP000280935">
    <property type="component" value="Unassembled WGS sequence"/>
</dbReference>
<dbReference type="OrthoDB" id="4871596at2"/>
<feature type="transmembrane region" description="Helical" evidence="1">
    <location>
        <begin position="6"/>
        <end position="26"/>
    </location>
</feature>
<protein>
    <submittedName>
        <fullName evidence="2">Uncharacterized protein</fullName>
    </submittedName>
</protein>
<keyword evidence="1" id="KW-0472">Membrane</keyword>
<dbReference type="Gene3D" id="2.40.50.140">
    <property type="entry name" value="Nucleic acid-binding proteins"/>
    <property type="match status" value="1"/>
</dbReference>
<dbReference type="RefSeq" id="WP_125228599.1">
    <property type="nucleotide sequence ID" value="NZ_RQYT01000031.1"/>
</dbReference>
<keyword evidence="1" id="KW-1133">Transmembrane helix</keyword>
<organism evidence="2 3">
    <name type="scientific">Arachnia propionica</name>
    <dbReference type="NCBI Taxonomy" id="1750"/>
    <lineage>
        <taxon>Bacteria</taxon>
        <taxon>Bacillati</taxon>
        <taxon>Actinomycetota</taxon>
        <taxon>Actinomycetes</taxon>
        <taxon>Propionibacteriales</taxon>
        <taxon>Propionibacteriaceae</taxon>
        <taxon>Arachnia</taxon>
    </lineage>
</organism>
<comment type="caution">
    <text evidence="2">The sequence shown here is derived from an EMBL/GenBank/DDBJ whole genome shotgun (WGS) entry which is preliminary data.</text>
</comment>
<name>A0A3P1WQ20_9ACTN</name>
<dbReference type="InterPro" id="IPR012340">
    <property type="entry name" value="NA-bd_OB-fold"/>
</dbReference>
<keyword evidence="1" id="KW-0812">Transmembrane</keyword>
<feature type="transmembrane region" description="Helical" evidence="1">
    <location>
        <begin position="64"/>
        <end position="84"/>
    </location>
</feature>
<dbReference type="EMBL" id="RQYT01000031">
    <property type="protein sequence ID" value="RRD48719.1"/>
    <property type="molecule type" value="Genomic_DNA"/>
</dbReference>
<evidence type="ECO:0000313" key="2">
    <source>
        <dbReference type="EMBL" id="RRD48719.1"/>
    </source>
</evidence>
<accession>A0A3P1WQ20</accession>
<dbReference type="AlphaFoldDB" id="A0A3P1WQ20"/>
<proteinExistence type="predicted"/>